<feature type="domain" description="Glycosyltransferase 2-like" evidence="2">
    <location>
        <begin position="14"/>
        <end position="179"/>
    </location>
</feature>
<organism evidence="3 4">
    <name type="scientific">Serpens gallinarum</name>
    <dbReference type="NCBI Taxonomy" id="2763075"/>
    <lineage>
        <taxon>Bacteria</taxon>
        <taxon>Pseudomonadati</taxon>
        <taxon>Pseudomonadota</taxon>
        <taxon>Gammaproteobacteria</taxon>
        <taxon>Pseudomonadales</taxon>
        <taxon>Pseudomonadaceae</taxon>
        <taxon>Pseudomonas</taxon>
    </lineage>
</organism>
<dbReference type="SUPFAM" id="SSF53448">
    <property type="entry name" value="Nucleotide-diphospho-sugar transferases"/>
    <property type="match status" value="1"/>
</dbReference>
<dbReference type="Pfam" id="PF00535">
    <property type="entry name" value="Glycos_transf_2"/>
    <property type="match status" value="1"/>
</dbReference>
<comment type="caution">
    <text evidence="3">The sequence shown here is derived from an EMBL/GenBank/DDBJ whole genome shotgun (WGS) entry which is preliminary data.</text>
</comment>
<gene>
    <name evidence="3" type="ORF">H9642_15690</name>
</gene>
<dbReference type="RefSeq" id="WP_251837496.1">
    <property type="nucleotide sequence ID" value="NZ_JACSQG010000011.1"/>
</dbReference>
<dbReference type="InterPro" id="IPR029044">
    <property type="entry name" value="Nucleotide-diphossugar_trans"/>
</dbReference>
<evidence type="ECO:0000313" key="3">
    <source>
        <dbReference type="EMBL" id="MBD7978627.1"/>
    </source>
</evidence>
<dbReference type="Proteomes" id="UP000611945">
    <property type="component" value="Unassembled WGS sequence"/>
</dbReference>
<keyword evidence="1" id="KW-0997">Cell inner membrane</keyword>
<keyword evidence="1" id="KW-1003">Cell membrane</keyword>
<sequence>MAVENQSGNDLLISVVIPAYNYAETLPRAIESVMAQLHEIPVELIVIDDGSKDSTPEVIEKLLAVHRGRFRAIHKENGGAASARNCGIDEAKGKYLIFLDADDEMAPGALSALKQHLFENPESRMVIGGHRAVLENGKNREHLPVALSSDPLTRLRDYLLDKRIALSNGACAMHREVFSRGNYPENFRSAEDIPVFSQVLANYHCTILAKPMAIINKHDDSLRHQFSHAKAGGLALVEEVFSLQRLDEEFQILKKEFTVQRCLSLFRSAYLAGDAGAAKEYFRTALRNDWRVLLKWSYTRKAAKLWQCRSR</sequence>
<protein>
    <submittedName>
        <fullName evidence="3">Glycosyltransferase family 2 protein</fullName>
    </submittedName>
</protein>
<dbReference type="InterPro" id="IPR001173">
    <property type="entry name" value="Glyco_trans_2-like"/>
</dbReference>
<accession>A0ABR8TS85</accession>
<dbReference type="EMBL" id="JACSQG010000011">
    <property type="protein sequence ID" value="MBD7978627.1"/>
    <property type="molecule type" value="Genomic_DNA"/>
</dbReference>
<dbReference type="PANTHER" id="PTHR22916">
    <property type="entry name" value="GLYCOSYLTRANSFERASE"/>
    <property type="match status" value="1"/>
</dbReference>
<evidence type="ECO:0000259" key="2">
    <source>
        <dbReference type="Pfam" id="PF00535"/>
    </source>
</evidence>
<dbReference type="PANTHER" id="PTHR22916:SF3">
    <property type="entry name" value="UDP-GLCNAC:BETAGAL BETA-1,3-N-ACETYLGLUCOSAMINYLTRANSFERASE-LIKE PROTEIN 1"/>
    <property type="match status" value="1"/>
</dbReference>
<name>A0ABR8TS85_9PSED</name>
<dbReference type="Gene3D" id="3.90.550.10">
    <property type="entry name" value="Spore Coat Polysaccharide Biosynthesis Protein SpsA, Chain A"/>
    <property type="match status" value="1"/>
</dbReference>
<keyword evidence="4" id="KW-1185">Reference proteome</keyword>
<reference evidence="3 4" key="1">
    <citation type="submission" date="2020-08" db="EMBL/GenBank/DDBJ databases">
        <title>A Genomic Blueprint of the Chicken Gut Microbiome.</title>
        <authorList>
            <person name="Gilroy R."/>
            <person name="Ravi A."/>
            <person name="Getino M."/>
            <person name="Pursley I."/>
            <person name="Horton D.L."/>
            <person name="Alikhan N.-F."/>
            <person name="Baker D."/>
            <person name="Gharbi K."/>
            <person name="Hall N."/>
            <person name="Watson M."/>
            <person name="Adriaenssens E.M."/>
            <person name="Foster-Nyarko E."/>
            <person name="Jarju S."/>
            <person name="Secka A."/>
            <person name="Antonio M."/>
            <person name="Oren A."/>
            <person name="Chaudhuri R."/>
            <person name="La Ragione R.M."/>
            <person name="Hildebrand F."/>
            <person name="Pallen M.J."/>
        </authorList>
    </citation>
    <scope>NUCLEOTIDE SEQUENCE [LARGE SCALE GENOMIC DNA]</scope>
    <source>
        <strain evidence="3 4">Sa2CUA2</strain>
    </source>
</reference>
<evidence type="ECO:0000313" key="4">
    <source>
        <dbReference type="Proteomes" id="UP000611945"/>
    </source>
</evidence>
<keyword evidence="1" id="KW-0472">Membrane</keyword>
<dbReference type="CDD" id="cd00761">
    <property type="entry name" value="Glyco_tranf_GTA_type"/>
    <property type="match status" value="1"/>
</dbReference>
<proteinExistence type="predicted"/>
<evidence type="ECO:0000256" key="1">
    <source>
        <dbReference type="ARBA" id="ARBA00022519"/>
    </source>
</evidence>